<dbReference type="InterPro" id="IPR052526">
    <property type="entry name" value="HTH-type_Bedaq_tolerance"/>
</dbReference>
<protein>
    <submittedName>
        <fullName evidence="5">DNA-binding MarR family transcriptional regulator</fullName>
    </submittedName>
</protein>
<dbReference type="PROSITE" id="PS01117">
    <property type="entry name" value="HTH_MARR_1"/>
    <property type="match status" value="1"/>
</dbReference>
<keyword evidence="1" id="KW-0805">Transcription regulation</keyword>
<dbReference type="PROSITE" id="PS50995">
    <property type="entry name" value="HTH_MARR_2"/>
    <property type="match status" value="1"/>
</dbReference>
<dbReference type="GO" id="GO:0003677">
    <property type="term" value="F:DNA binding"/>
    <property type="evidence" value="ECO:0007669"/>
    <property type="project" value="UniProtKB-KW"/>
</dbReference>
<keyword evidence="2 5" id="KW-0238">DNA-binding</keyword>
<proteinExistence type="predicted"/>
<feature type="domain" description="HTH marR-type" evidence="4">
    <location>
        <begin position="2"/>
        <end position="137"/>
    </location>
</feature>
<evidence type="ECO:0000259" key="4">
    <source>
        <dbReference type="PROSITE" id="PS50995"/>
    </source>
</evidence>
<dbReference type="InterPro" id="IPR036390">
    <property type="entry name" value="WH_DNA-bd_sf"/>
</dbReference>
<dbReference type="AlphaFoldDB" id="A0A841ATL9"/>
<dbReference type="Proteomes" id="UP000536685">
    <property type="component" value="Unassembled WGS sequence"/>
</dbReference>
<dbReference type="Pfam" id="PF01047">
    <property type="entry name" value="MarR"/>
    <property type="match status" value="1"/>
</dbReference>
<reference evidence="5 6" key="1">
    <citation type="submission" date="2020-08" db="EMBL/GenBank/DDBJ databases">
        <title>Sequencing the genomes of 1000 actinobacteria strains.</title>
        <authorList>
            <person name="Klenk H.-P."/>
        </authorList>
    </citation>
    <scope>NUCLEOTIDE SEQUENCE [LARGE SCALE GENOMIC DNA]</scope>
    <source>
        <strain evidence="5 6">DSM 105784</strain>
    </source>
</reference>
<sequence length="138" mass="15612">MTNELAHQLRQTILRLARRVRAERADDAMSDGKLSVLFILVNQGAQTLGSLSEVERVTPPSMNRTINWLVEHGFVSRESDATDGRKVVIDVTDAGRRLVKETRRKRDAWFSSRLATLTPEERATLESAEAILRRLADQ</sequence>
<dbReference type="InterPro" id="IPR000835">
    <property type="entry name" value="HTH_MarR-typ"/>
</dbReference>
<comment type="caution">
    <text evidence="5">The sequence shown here is derived from an EMBL/GenBank/DDBJ whole genome shotgun (WGS) entry which is preliminary data.</text>
</comment>
<evidence type="ECO:0000313" key="5">
    <source>
        <dbReference type="EMBL" id="MBB5844749.1"/>
    </source>
</evidence>
<dbReference type="Gene3D" id="1.10.10.10">
    <property type="entry name" value="Winged helix-like DNA-binding domain superfamily/Winged helix DNA-binding domain"/>
    <property type="match status" value="1"/>
</dbReference>
<accession>A0A841ATL9</accession>
<dbReference type="SUPFAM" id="SSF46785">
    <property type="entry name" value="Winged helix' DNA-binding domain"/>
    <property type="match status" value="1"/>
</dbReference>
<dbReference type="GO" id="GO:0003700">
    <property type="term" value="F:DNA-binding transcription factor activity"/>
    <property type="evidence" value="ECO:0007669"/>
    <property type="project" value="InterPro"/>
</dbReference>
<keyword evidence="3" id="KW-0804">Transcription</keyword>
<evidence type="ECO:0000256" key="3">
    <source>
        <dbReference type="ARBA" id="ARBA00023163"/>
    </source>
</evidence>
<dbReference type="RefSeq" id="WP_184239207.1">
    <property type="nucleotide sequence ID" value="NZ_JACHMJ010000001.1"/>
</dbReference>
<evidence type="ECO:0000313" key="6">
    <source>
        <dbReference type="Proteomes" id="UP000536685"/>
    </source>
</evidence>
<dbReference type="SMART" id="SM00347">
    <property type="entry name" value="HTH_MARR"/>
    <property type="match status" value="1"/>
</dbReference>
<dbReference type="PANTHER" id="PTHR39515:SF2">
    <property type="entry name" value="HTH-TYPE TRANSCRIPTIONAL REGULATOR RV0880"/>
    <property type="match status" value="1"/>
</dbReference>
<evidence type="ECO:0000256" key="1">
    <source>
        <dbReference type="ARBA" id="ARBA00023015"/>
    </source>
</evidence>
<dbReference type="PANTHER" id="PTHR39515">
    <property type="entry name" value="CONSERVED PROTEIN"/>
    <property type="match status" value="1"/>
</dbReference>
<dbReference type="InterPro" id="IPR036388">
    <property type="entry name" value="WH-like_DNA-bd_sf"/>
</dbReference>
<organism evidence="5 6">
    <name type="scientific">Conyzicola lurida</name>
    <dbReference type="NCBI Taxonomy" id="1172621"/>
    <lineage>
        <taxon>Bacteria</taxon>
        <taxon>Bacillati</taxon>
        <taxon>Actinomycetota</taxon>
        <taxon>Actinomycetes</taxon>
        <taxon>Micrococcales</taxon>
        <taxon>Microbacteriaceae</taxon>
        <taxon>Conyzicola</taxon>
    </lineage>
</organism>
<gene>
    <name evidence="5" type="ORF">HD599_003072</name>
</gene>
<dbReference type="EMBL" id="JACHMJ010000001">
    <property type="protein sequence ID" value="MBB5844749.1"/>
    <property type="molecule type" value="Genomic_DNA"/>
</dbReference>
<keyword evidence="6" id="KW-1185">Reference proteome</keyword>
<name>A0A841ATL9_9MICO</name>
<dbReference type="InterPro" id="IPR023187">
    <property type="entry name" value="Tscrpt_reg_MarR-type_CS"/>
</dbReference>
<evidence type="ECO:0000256" key="2">
    <source>
        <dbReference type="ARBA" id="ARBA00023125"/>
    </source>
</evidence>